<comment type="caution">
    <text evidence="2">The sequence shown here is derived from an EMBL/GenBank/DDBJ whole genome shotgun (WGS) entry which is preliminary data.</text>
</comment>
<dbReference type="EMBL" id="JAHEAC010000048">
    <property type="protein sequence ID" value="MBX8644254.1"/>
    <property type="molecule type" value="Genomic_DNA"/>
</dbReference>
<accession>A0A8J8CAQ0</accession>
<gene>
    <name evidence="2" type="ORF">J9259_02415</name>
    <name evidence="3" type="ORF">KIY12_05980</name>
</gene>
<dbReference type="SUPFAM" id="SSF143870">
    <property type="entry name" value="PF0523-like"/>
    <property type="match status" value="1"/>
</dbReference>
<protein>
    <submittedName>
        <fullName evidence="2">Uncharacterized protein</fullName>
    </submittedName>
</protein>
<name>A0A8J8CAQ0_9ARCH</name>
<dbReference type="AlphaFoldDB" id="A0A8J8CAQ0"/>
<evidence type="ECO:0000313" key="2">
    <source>
        <dbReference type="EMBL" id="MBX8631364.1"/>
    </source>
</evidence>
<dbReference type="NCBIfam" id="NF011465">
    <property type="entry name" value="PRK14886.1-1"/>
    <property type="match status" value="1"/>
</dbReference>
<dbReference type="EMBL" id="JAGVSJ010000003">
    <property type="protein sequence ID" value="MBX8631364.1"/>
    <property type="molecule type" value="Genomic_DNA"/>
</dbReference>
<dbReference type="Proteomes" id="UP000750197">
    <property type="component" value="Unassembled WGS sequence"/>
</dbReference>
<dbReference type="InterPro" id="IPR036504">
    <property type="entry name" value="CGI121/TPRKB_sf"/>
</dbReference>
<proteinExistence type="inferred from homology"/>
<evidence type="ECO:0000256" key="1">
    <source>
        <dbReference type="ARBA" id="ARBA00005546"/>
    </source>
</evidence>
<organism evidence="2 4">
    <name type="scientific">Candidatus Sysuiplasma superficiale</name>
    <dbReference type="NCBI Taxonomy" id="2823368"/>
    <lineage>
        <taxon>Archaea</taxon>
        <taxon>Methanobacteriati</taxon>
        <taxon>Thermoplasmatota</taxon>
        <taxon>Thermoplasmata</taxon>
        <taxon>Candidatus Sysuiplasmatales</taxon>
        <taxon>Candidatus Sysuiplasmataceae</taxon>
        <taxon>Candidatus Sysuiplasma</taxon>
    </lineage>
</organism>
<comment type="similarity">
    <text evidence="1">Belongs to the CGI121/TPRKB family.</text>
</comment>
<sequence length="182" mass="20427">MRIRYQRTGFSVSEGDDCSADAEFIGCKYSERHKVDAMTIIEEFGRKGLKAQPVRSEMVFGMPHLRSAFLHAARACERGRSRSDDIATEFLVYASCERQISRALEKMKVKGNGGIVMMITPPVPDDELSTILQNLGLERDDSLIEMDGKKVANARSFGIHTDNEHEASESILERIAMLDLTR</sequence>
<reference evidence="2" key="1">
    <citation type="submission" date="2021-04" db="EMBL/GenBank/DDBJ databases">
        <title>Genomic insights into ecological role and evolution of a novel Thermoplasmata order Candidatus Sysuiplasmatales.</title>
        <authorList>
            <person name="Yuan Y."/>
        </authorList>
    </citation>
    <scope>NUCLEOTIDE SEQUENCE</scope>
    <source>
        <strain evidence="3">TUT19-bin139</strain>
        <strain evidence="2">YP2-bin.285</strain>
    </source>
</reference>
<dbReference type="InterPro" id="IPR013926">
    <property type="entry name" value="CGI121/TPRKB"/>
</dbReference>
<dbReference type="Proteomes" id="UP000716004">
    <property type="component" value="Unassembled WGS sequence"/>
</dbReference>
<dbReference type="Pfam" id="PF08617">
    <property type="entry name" value="CGI-121"/>
    <property type="match status" value="1"/>
</dbReference>
<evidence type="ECO:0000313" key="3">
    <source>
        <dbReference type="EMBL" id="MBX8644254.1"/>
    </source>
</evidence>
<evidence type="ECO:0000313" key="4">
    <source>
        <dbReference type="Proteomes" id="UP000716004"/>
    </source>
</evidence>
<dbReference type="Gene3D" id="3.30.2380.10">
    <property type="entry name" value="CGI121/TPRKB"/>
    <property type="match status" value="1"/>
</dbReference>